<dbReference type="PANTHER" id="PTHR25465">
    <property type="entry name" value="B-BOX DOMAIN CONTAINING"/>
    <property type="match status" value="1"/>
</dbReference>
<feature type="domain" description="RING-type" evidence="6">
    <location>
        <begin position="14"/>
        <end position="57"/>
    </location>
</feature>
<reference evidence="8" key="2">
    <citation type="submission" date="2025-08" db="UniProtKB">
        <authorList>
            <consortium name="Ensembl"/>
        </authorList>
    </citation>
    <scope>IDENTIFICATION</scope>
</reference>
<dbReference type="PROSITE" id="PS50119">
    <property type="entry name" value="ZF_BBOX"/>
    <property type="match status" value="1"/>
</dbReference>
<keyword evidence="5" id="KW-0175">Coiled coil</keyword>
<dbReference type="InterPro" id="IPR058030">
    <property type="entry name" value="TRIM8/14/16/25/29/45/65_CC"/>
</dbReference>
<dbReference type="SUPFAM" id="SSF57845">
    <property type="entry name" value="B-box zinc-binding domain"/>
    <property type="match status" value="1"/>
</dbReference>
<dbReference type="SMART" id="SM00336">
    <property type="entry name" value="BBOX"/>
    <property type="match status" value="1"/>
</dbReference>
<dbReference type="Proteomes" id="UP000694580">
    <property type="component" value="Chromosome 5"/>
</dbReference>
<evidence type="ECO:0000256" key="3">
    <source>
        <dbReference type="ARBA" id="ARBA00022833"/>
    </source>
</evidence>
<dbReference type="RefSeq" id="XP_028834961.1">
    <property type="nucleotide sequence ID" value="XM_028979128.1"/>
</dbReference>
<keyword evidence="9" id="KW-1185">Reference proteome</keyword>
<dbReference type="CDD" id="cd19769">
    <property type="entry name" value="Bbox2_TRIM16-like"/>
    <property type="match status" value="1"/>
</dbReference>
<dbReference type="InterPro" id="IPR000315">
    <property type="entry name" value="Znf_B-box"/>
</dbReference>
<keyword evidence="2 4" id="KW-0863">Zinc-finger</keyword>
<proteinExistence type="predicted"/>
<dbReference type="SUPFAM" id="SSF57850">
    <property type="entry name" value="RING/U-box"/>
    <property type="match status" value="1"/>
</dbReference>
<dbReference type="Pfam" id="PF00643">
    <property type="entry name" value="zf-B_box"/>
    <property type="match status" value="1"/>
</dbReference>
<dbReference type="PROSITE" id="PS50089">
    <property type="entry name" value="ZF_RING_2"/>
    <property type="match status" value="1"/>
</dbReference>
<dbReference type="Ensembl" id="ENSDCDT00010061833.1">
    <property type="protein sequence ID" value="ENSDCDP00010051375.1"/>
    <property type="gene ID" value="ENSDCDG00010030295.1"/>
</dbReference>
<dbReference type="Pfam" id="PF25600">
    <property type="entry name" value="TRIM_CC"/>
    <property type="match status" value="1"/>
</dbReference>
<feature type="coiled-coil region" evidence="5">
    <location>
        <begin position="186"/>
        <end position="234"/>
    </location>
</feature>
<evidence type="ECO:0000256" key="4">
    <source>
        <dbReference type="PROSITE-ProRule" id="PRU00024"/>
    </source>
</evidence>
<evidence type="ECO:0000259" key="6">
    <source>
        <dbReference type="PROSITE" id="PS50089"/>
    </source>
</evidence>
<dbReference type="PROSITE" id="PS00518">
    <property type="entry name" value="ZF_RING_1"/>
    <property type="match status" value="1"/>
</dbReference>
<gene>
    <name evidence="8" type="primary">LOC114789769</name>
</gene>
<dbReference type="CDD" id="cd19802">
    <property type="entry name" value="Bbox1_TRIM8-like"/>
    <property type="match status" value="1"/>
</dbReference>
<dbReference type="Gene3D" id="4.10.830.40">
    <property type="match status" value="1"/>
</dbReference>
<sequence length="395" mass="44776">MAAVHVTDEDAFCCSVCLHTLKDPVTIPCGHSYCKGCISGYWDHKDGKGEYSCPQCRETFSSKPVLNKNTVLAELVVKMKGNGAEKQSHPVAEEVPCDICTGEKKTCAVKTCLVCLVSLCQTHIQPHYEFAAYKRHKLVKALTNLQEKICPLHDKLLEVFCLTDQSYICMLCTVDEHKGHETTSVISEMRQKQKQLGEQQRELKKHIELKEKELQELENAVEDYRSSAEAAVLETDRIFAEVIQSIEKKCTEVKEVIRSHQKAAVGESAKILDQLKHDIAEMKRRDTELKQLSHNEDHIMFLQNTQALFTYPESEELPRFAVSPYKSFEALKESLNVLKTGMEGFLENAVVKVYKEAKITEIISPPEPQTREDFFTISGRASPGHKHCTQRIMCV</sequence>
<dbReference type="Gene3D" id="3.30.160.60">
    <property type="entry name" value="Classic Zinc Finger"/>
    <property type="match status" value="1"/>
</dbReference>
<dbReference type="GeneID" id="114789769"/>
<dbReference type="SMART" id="SM00184">
    <property type="entry name" value="RING"/>
    <property type="match status" value="1"/>
</dbReference>
<evidence type="ECO:0000256" key="5">
    <source>
        <dbReference type="SAM" id="Coils"/>
    </source>
</evidence>
<dbReference type="Pfam" id="PF15227">
    <property type="entry name" value="zf-C3HC4_4"/>
    <property type="match status" value="1"/>
</dbReference>
<dbReference type="InterPro" id="IPR017907">
    <property type="entry name" value="Znf_RING_CS"/>
</dbReference>
<dbReference type="InterPro" id="IPR051051">
    <property type="entry name" value="E3_ubiq-ligase_TRIM/RNF"/>
</dbReference>
<reference evidence="8 9" key="1">
    <citation type="submission" date="2020-06" db="EMBL/GenBank/DDBJ databases">
        <authorList>
            <consortium name="Wellcome Sanger Institute Data Sharing"/>
        </authorList>
    </citation>
    <scope>NUCLEOTIDE SEQUENCE [LARGE SCALE GENOMIC DNA]</scope>
</reference>
<dbReference type="GeneTree" id="ENSGT01150000286899"/>
<accession>A0AAY4E1B0</accession>
<protein>
    <submittedName>
        <fullName evidence="8">Uncharacterized protein</fullName>
    </submittedName>
</protein>
<organism evidence="8 9">
    <name type="scientific">Denticeps clupeoides</name>
    <name type="common">denticle herring</name>
    <dbReference type="NCBI Taxonomy" id="299321"/>
    <lineage>
        <taxon>Eukaryota</taxon>
        <taxon>Metazoa</taxon>
        <taxon>Chordata</taxon>
        <taxon>Craniata</taxon>
        <taxon>Vertebrata</taxon>
        <taxon>Euteleostomi</taxon>
        <taxon>Actinopterygii</taxon>
        <taxon>Neopterygii</taxon>
        <taxon>Teleostei</taxon>
        <taxon>Clupei</taxon>
        <taxon>Clupeiformes</taxon>
        <taxon>Denticipitoidei</taxon>
        <taxon>Denticipitidae</taxon>
        <taxon>Denticeps</taxon>
    </lineage>
</organism>
<dbReference type="InterPro" id="IPR001841">
    <property type="entry name" value="Znf_RING"/>
</dbReference>
<reference evidence="8" key="3">
    <citation type="submission" date="2025-09" db="UniProtKB">
        <authorList>
            <consortium name="Ensembl"/>
        </authorList>
    </citation>
    <scope>IDENTIFICATION</scope>
</reference>
<dbReference type="Gene3D" id="3.30.40.10">
    <property type="entry name" value="Zinc/RING finger domain, C3HC4 (zinc finger)"/>
    <property type="match status" value="1"/>
</dbReference>
<evidence type="ECO:0000256" key="2">
    <source>
        <dbReference type="ARBA" id="ARBA00022771"/>
    </source>
</evidence>
<dbReference type="AlphaFoldDB" id="A0AAY4E1B0"/>
<evidence type="ECO:0000313" key="8">
    <source>
        <dbReference type="Ensembl" id="ENSDCDP00010051375.1"/>
    </source>
</evidence>
<dbReference type="InterPro" id="IPR013083">
    <property type="entry name" value="Znf_RING/FYVE/PHD"/>
</dbReference>
<keyword evidence="3" id="KW-0862">Zinc</keyword>
<feature type="domain" description="B box-type" evidence="7">
    <location>
        <begin position="145"/>
        <end position="185"/>
    </location>
</feature>
<dbReference type="GO" id="GO:0008270">
    <property type="term" value="F:zinc ion binding"/>
    <property type="evidence" value="ECO:0007669"/>
    <property type="project" value="UniProtKB-KW"/>
</dbReference>
<evidence type="ECO:0000256" key="1">
    <source>
        <dbReference type="ARBA" id="ARBA00022723"/>
    </source>
</evidence>
<dbReference type="PANTHER" id="PTHR25465:SF5">
    <property type="entry name" value="E3 UBIQUITIN_ISG15 LIGASE TRIM25-RELATED"/>
    <property type="match status" value="1"/>
</dbReference>
<evidence type="ECO:0000259" key="7">
    <source>
        <dbReference type="PROSITE" id="PS50119"/>
    </source>
</evidence>
<evidence type="ECO:0000313" key="9">
    <source>
        <dbReference type="Proteomes" id="UP000694580"/>
    </source>
</evidence>
<name>A0AAY4E1B0_9TELE</name>
<keyword evidence="1" id="KW-0479">Metal-binding</keyword>